<dbReference type="InterPro" id="IPR040371">
    <property type="entry name" value="RMC1"/>
</dbReference>
<gene>
    <name evidence="4" type="ORF">ZOSMA_81G01200</name>
</gene>
<evidence type="ECO:0000313" key="5">
    <source>
        <dbReference type="Proteomes" id="UP000036987"/>
    </source>
</evidence>
<comment type="caution">
    <text evidence="4">The sequence shown here is derived from an EMBL/GenBank/DDBJ whole genome shotgun (WGS) entry which is preliminary data.</text>
</comment>
<dbReference type="GO" id="GO:0031902">
    <property type="term" value="C:late endosome membrane"/>
    <property type="evidence" value="ECO:0000318"/>
    <property type="project" value="GO_Central"/>
</dbReference>
<protein>
    <submittedName>
        <fullName evidence="4">Colon cancer-associated protein Mic1-like containing protein,expressed</fullName>
    </submittedName>
</protein>
<accession>A0A0K9NM82</accession>
<dbReference type="Pfam" id="PF07035">
    <property type="entry name" value="RMC1_C"/>
    <property type="match status" value="1"/>
</dbReference>
<evidence type="ECO:0000313" key="4">
    <source>
        <dbReference type="EMBL" id="KMZ57899.1"/>
    </source>
</evidence>
<dbReference type="STRING" id="29655.A0A0K9NM82"/>
<dbReference type="GO" id="GO:0035658">
    <property type="term" value="C:Mon1-Ccz1 complex"/>
    <property type="evidence" value="ECO:0000318"/>
    <property type="project" value="GO_Central"/>
</dbReference>
<organism evidence="4 5">
    <name type="scientific">Zostera marina</name>
    <name type="common">Eelgrass</name>
    <dbReference type="NCBI Taxonomy" id="29655"/>
    <lineage>
        <taxon>Eukaryota</taxon>
        <taxon>Viridiplantae</taxon>
        <taxon>Streptophyta</taxon>
        <taxon>Embryophyta</taxon>
        <taxon>Tracheophyta</taxon>
        <taxon>Spermatophyta</taxon>
        <taxon>Magnoliopsida</taxon>
        <taxon>Liliopsida</taxon>
        <taxon>Zosteraceae</taxon>
        <taxon>Zostera</taxon>
    </lineage>
</organism>
<dbReference type="InterPro" id="IPR009755">
    <property type="entry name" value="RMC1_C"/>
</dbReference>
<proteinExistence type="predicted"/>
<dbReference type="AlphaFoldDB" id="A0A0K9NM82"/>
<keyword evidence="5" id="KW-1185">Reference proteome</keyword>
<dbReference type="EMBL" id="LFYR01002015">
    <property type="protein sequence ID" value="KMZ57899.1"/>
    <property type="molecule type" value="Genomic_DNA"/>
</dbReference>
<feature type="compositionally biased region" description="Polar residues" evidence="1">
    <location>
        <begin position="499"/>
        <end position="508"/>
    </location>
</feature>
<reference evidence="5" key="1">
    <citation type="journal article" date="2016" name="Nature">
        <title>The genome of the seagrass Zostera marina reveals angiosperm adaptation to the sea.</title>
        <authorList>
            <person name="Olsen J.L."/>
            <person name="Rouze P."/>
            <person name="Verhelst B."/>
            <person name="Lin Y.-C."/>
            <person name="Bayer T."/>
            <person name="Collen J."/>
            <person name="Dattolo E."/>
            <person name="De Paoli E."/>
            <person name="Dittami S."/>
            <person name="Maumus F."/>
            <person name="Michel G."/>
            <person name="Kersting A."/>
            <person name="Lauritano C."/>
            <person name="Lohaus R."/>
            <person name="Toepel M."/>
            <person name="Tonon T."/>
            <person name="Vanneste K."/>
            <person name="Amirebrahimi M."/>
            <person name="Brakel J."/>
            <person name="Bostroem C."/>
            <person name="Chovatia M."/>
            <person name="Grimwood J."/>
            <person name="Jenkins J.W."/>
            <person name="Jueterbock A."/>
            <person name="Mraz A."/>
            <person name="Stam W.T."/>
            <person name="Tice H."/>
            <person name="Bornberg-Bauer E."/>
            <person name="Green P.J."/>
            <person name="Pearson G.A."/>
            <person name="Procaccini G."/>
            <person name="Duarte C.M."/>
            <person name="Schmutz J."/>
            <person name="Reusch T.B.H."/>
            <person name="Van de Peer Y."/>
        </authorList>
    </citation>
    <scope>NUCLEOTIDE SEQUENCE [LARGE SCALE GENOMIC DNA]</scope>
    <source>
        <strain evidence="5">cv. Finnish</strain>
    </source>
</reference>
<feature type="domain" description="Regulator of MON1-CCZ1 complex N-terminal" evidence="3">
    <location>
        <begin position="37"/>
        <end position="146"/>
    </location>
</feature>
<feature type="domain" description="Mic1" evidence="2">
    <location>
        <begin position="563"/>
        <end position="752"/>
    </location>
</feature>
<evidence type="ECO:0000259" key="2">
    <source>
        <dbReference type="Pfam" id="PF07035"/>
    </source>
</evidence>
<feature type="region of interest" description="Disordered" evidence="1">
    <location>
        <begin position="499"/>
        <end position="521"/>
    </location>
</feature>
<dbReference type="OrthoDB" id="26384at2759"/>
<evidence type="ECO:0000256" key="1">
    <source>
        <dbReference type="SAM" id="MobiDB-lite"/>
    </source>
</evidence>
<feature type="compositionally biased region" description="Polar residues" evidence="1">
    <location>
        <begin position="473"/>
        <end position="484"/>
    </location>
</feature>
<name>A0A0K9NM82_ZOSMR</name>
<dbReference type="Pfam" id="PF21029">
    <property type="entry name" value="RMC1_N"/>
    <property type="match status" value="1"/>
</dbReference>
<dbReference type="Proteomes" id="UP000036987">
    <property type="component" value="Unassembled WGS sequence"/>
</dbReference>
<sequence>MAAGEQRVSLNGSRALSHVYIQHPPLRCNIPETQGLYYDDGNKLILSPTSGQVLSWKMGSVNQSEPPCSDSIGEGPVLFIRYSLDKKVIAIQRSNHEVEFRNRETGDTFIQIYKPESENILGFFWTDCPTCDFVLIKTCGLELLIYEHGFNRLRLVETKRLNVSWYVHTHESRMVLLASGMQCKIFSGFQFSCVGIVCLPKFEIKMLISEANHKPVLSSEDVNIVTIYGRIYCLQFDRVDMHLHIYRFYRDAIVHQGRFPVYSTRIAVSVVDNVLLVHQVDAKVVILYDIFFDSLSPISAPLPLLVRGTIRGIPSSSQLNTRQTTDVVPNSLSAYEGSIFGDSWRFLVPDLICDADHGLIWKIQLDLEAISACSSEIHSVFEFLQRRRSEPSKVKQLCLAMMRSIILERRPISSIATTINALVVSYSKDIKFQNASQRGGARIFSDNPVSYTTGNVSESIVETQGRLTDEKQNQVGSSSHKYGNIESDQSIDINLASTTNSQPVCSDSNSDETTKLEQKKSISEDCNVKQASYNSIGSSVSSEIVTNSLGIKYGSDSSQAQSHSEITQNSQQSGNSLASTLLNLKDSSATSVSISPYEVYYFILSLVEEAMTGDPSYLIAVIIVFLQSFSLEKLKVPQNIYVMTIKLLASSDRFAELGMFVTNKILEPSKEVAFQLIETGHKQSLKLGMDMLRHLLLHHEYVQVLTEHGYHLQALNYAKKNKVIITEPSIYLEAALSDNNFKRLTALVRFFSDFVPGFQTSTDHNKYHHIIIGAS</sequence>
<evidence type="ECO:0000259" key="3">
    <source>
        <dbReference type="Pfam" id="PF21029"/>
    </source>
</evidence>
<feature type="compositionally biased region" description="Basic and acidic residues" evidence="1">
    <location>
        <begin position="512"/>
        <end position="521"/>
    </location>
</feature>
<dbReference type="PANTHER" id="PTHR12897:SF4">
    <property type="entry name" value="REGULATOR OF MON1-CCZ1 COMPLEX"/>
    <property type="match status" value="1"/>
</dbReference>
<dbReference type="GO" id="GO:0010506">
    <property type="term" value="P:regulation of autophagy"/>
    <property type="evidence" value="ECO:0000318"/>
    <property type="project" value="GO_Central"/>
</dbReference>
<feature type="region of interest" description="Disordered" evidence="1">
    <location>
        <begin position="463"/>
        <end position="484"/>
    </location>
</feature>
<dbReference type="OMA" id="VWVHNRE"/>
<dbReference type="PANTHER" id="PTHR12897">
    <property type="entry name" value="COLON CANCER-ASSOCIATED PROTEIN MIC1"/>
    <property type="match status" value="1"/>
</dbReference>
<dbReference type="InterPro" id="IPR049040">
    <property type="entry name" value="RMC1_N"/>
</dbReference>